<reference evidence="3 4" key="1">
    <citation type="submission" date="2024-03" db="EMBL/GenBank/DDBJ databases">
        <title>The Acrasis kona genome and developmental transcriptomes reveal deep origins of eukaryotic multicellular pathways.</title>
        <authorList>
            <person name="Sheikh S."/>
            <person name="Fu C.-J."/>
            <person name="Brown M.W."/>
            <person name="Baldauf S.L."/>
        </authorList>
    </citation>
    <scope>NUCLEOTIDE SEQUENCE [LARGE SCALE GENOMIC DNA]</scope>
    <source>
        <strain evidence="3 4">ATCC MYA-3509</strain>
    </source>
</reference>
<dbReference type="AlphaFoldDB" id="A0AAW2ZB46"/>
<dbReference type="GO" id="GO:0051604">
    <property type="term" value="P:protein maturation"/>
    <property type="evidence" value="ECO:0007669"/>
    <property type="project" value="TreeGrafter"/>
</dbReference>
<dbReference type="Gene3D" id="3.60.20.30">
    <property type="entry name" value="(Glycosyl)asparaginase"/>
    <property type="match status" value="1"/>
</dbReference>
<organism evidence="3 4">
    <name type="scientific">Acrasis kona</name>
    <dbReference type="NCBI Taxonomy" id="1008807"/>
    <lineage>
        <taxon>Eukaryota</taxon>
        <taxon>Discoba</taxon>
        <taxon>Heterolobosea</taxon>
        <taxon>Tetramitia</taxon>
        <taxon>Eutetramitia</taxon>
        <taxon>Acrasidae</taxon>
        <taxon>Acrasis</taxon>
    </lineage>
</organism>
<dbReference type="Proteomes" id="UP001431209">
    <property type="component" value="Unassembled WGS sequence"/>
</dbReference>
<accession>A0AAW2ZB46</accession>
<dbReference type="GO" id="GO:0004298">
    <property type="term" value="F:threonine-type endopeptidase activity"/>
    <property type="evidence" value="ECO:0007669"/>
    <property type="project" value="InterPro"/>
</dbReference>
<evidence type="ECO:0000313" key="3">
    <source>
        <dbReference type="EMBL" id="KAL0485887.1"/>
    </source>
</evidence>
<dbReference type="InterPro" id="IPR029055">
    <property type="entry name" value="Ntn_hydrolases_N"/>
</dbReference>
<evidence type="ECO:0000313" key="4">
    <source>
        <dbReference type="Proteomes" id="UP001431209"/>
    </source>
</evidence>
<dbReference type="EMBL" id="JAOPGA020001179">
    <property type="protein sequence ID" value="KAL0485887.1"/>
    <property type="molecule type" value="Genomic_DNA"/>
</dbReference>
<dbReference type="CDD" id="cd04514">
    <property type="entry name" value="Taspase1_like"/>
    <property type="match status" value="1"/>
</dbReference>
<evidence type="ECO:0000256" key="2">
    <source>
        <dbReference type="PIRSR" id="PIRSR600246-3"/>
    </source>
</evidence>
<dbReference type="GO" id="GO:0005737">
    <property type="term" value="C:cytoplasm"/>
    <property type="evidence" value="ECO:0007669"/>
    <property type="project" value="TreeGrafter"/>
</dbReference>
<protein>
    <submittedName>
        <fullName evidence="3">Threonine aspartase</fullName>
    </submittedName>
</protein>
<feature type="active site" description="Nucleophile" evidence="1">
    <location>
        <position position="197"/>
    </location>
</feature>
<keyword evidence="4" id="KW-1185">Reference proteome</keyword>
<feature type="site" description="Cleavage; by autolysis" evidence="2">
    <location>
        <begin position="196"/>
        <end position="197"/>
    </location>
</feature>
<name>A0AAW2ZB46_9EUKA</name>
<dbReference type="PANTHER" id="PTHR10188:SF8">
    <property type="entry name" value="THREONINE ASPARTASE 1"/>
    <property type="match status" value="1"/>
</dbReference>
<sequence length="367" mass="39799">MNKWVIAVHCGAGYHSPRNVSKHNEIMSTACRAAAKLLTEKKHYDACTKDLSVEAVSLAISILEDCDFTNAGLGSNLTLKGSVECDASIVSGLFQGLFGSVGGVMGVQNPIHLAKEILYDVRRGMGALGRVKPLMLVGRGAWEYCLTQPHCGYIPVAKSEAQLEGYLVSDRAKRIWQNHMNRLKKVQNLDEDVAYDTVGAICMDPFGNVCAGVSSGGISLKHEGRVGQAAIYGTGCWAEQKNNFRFACSCTGVGEDIMYNRISERCSQYLYSASDNESDEESEGVYLDTCLSQVLSVEESPLLPDHSSRNVGILALHAYDSKSIELAWGYTTRSMAIGYMSSSTREAISFVSNNNSLLNTQVGVTSI</sequence>
<dbReference type="InterPro" id="IPR000246">
    <property type="entry name" value="Peptidase_T2"/>
</dbReference>
<evidence type="ECO:0000256" key="1">
    <source>
        <dbReference type="PIRSR" id="PIRSR600246-1"/>
    </source>
</evidence>
<dbReference type="Pfam" id="PF01112">
    <property type="entry name" value="Asparaginase_2"/>
    <property type="match status" value="1"/>
</dbReference>
<proteinExistence type="predicted"/>
<gene>
    <name evidence="3" type="ORF">AKO1_002155</name>
</gene>
<dbReference type="InterPro" id="IPR037464">
    <property type="entry name" value="Taspase1"/>
</dbReference>
<dbReference type="SUPFAM" id="SSF56235">
    <property type="entry name" value="N-terminal nucleophile aminohydrolases (Ntn hydrolases)"/>
    <property type="match status" value="1"/>
</dbReference>
<comment type="caution">
    <text evidence="3">The sequence shown here is derived from an EMBL/GenBank/DDBJ whole genome shotgun (WGS) entry which is preliminary data.</text>
</comment>
<dbReference type="PANTHER" id="PTHR10188">
    <property type="entry name" value="L-ASPARAGINASE"/>
    <property type="match status" value="1"/>
</dbReference>